<accession>A0A511UZE6</accession>
<gene>
    <name evidence="2" type="primary">spoIIIAD</name>
    <name evidence="2" type="ORF">CQU01_13690</name>
</gene>
<name>A0A511UZE6_9BACI</name>
<dbReference type="AlphaFoldDB" id="A0A511UZE6"/>
<dbReference type="InterPro" id="IPR014211">
    <property type="entry name" value="Spore_III_AD"/>
</dbReference>
<feature type="transmembrane region" description="Helical" evidence="1">
    <location>
        <begin position="6"/>
        <end position="23"/>
    </location>
</feature>
<dbReference type="InterPro" id="IPR025664">
    <property type="entry name" value="Spore_III_AC/AD"/>
</dbReference>
<reference evidence="2 3" key="1">
    <citation type="submission" date="2019-07" db="EMBL/GenBank/DDBJ databases">
        <title>Whole genome shotgun sequence of Cerasibacillus quisquiliarum NBRC 102429.</title>
        <authorList>
            <person name="Hosoyama A."/>
            <person name="Uohara A."/>
            <person name="Ohji S."/>
            <person name="Ichikawa N."/>
        </authorList>
    </citation>
    <scope>NUCLEOTIDE SEQUENCE [LARGE SCALE GENOMIC DNA]</scope>
    <source>
        <strain evidence="2 3">NBRC 102429</strain>
    </source>
</reference>
<evidence type="ECO:0000313" key="3">
    <source>
        <dbReference type="Proteomes" id="UP000321491"/>
    </source>
</evidence>
<dbReference type="NCBIfam" id="TIGR02849">
    <property type="entry name" value="spore_III_AD"/>
    <property type="match status" value="1"/>
</dbReference>
<dbReference type="RefSeq" id="WP_146937046.1">
    <property type="nucleotide sequence ID" value="NZ_BJXW01000012.1"/>
</dbReference>
<comment type="caution">
    <text evidence="2">The sequence shown here is derived from an EMBL/GenBank/DDBJ whole genome shotgun (WGS) entry which is preliminary data.</text>
</comment>
<feature type="transmembrane region" description="Helical" evidence="1">
    <location>
        <begin position="106"/>
        <end position="127"/>
    </location>
</feature>
<keyword evidence="3" id="KW-1185">Reference proteome</keyword>
<feature type="transmembrane region" description="Helical" evidence="1">
    <location>
        <begin position="30"/>
        <end position="47"/>
    </location>
</feature>
<keyword evidence="1" id="KW-1133">Transmembrane helix</keyword>
<sequence>MEIVQLVMIGIIASIFYLILQEFGAPIGYLIILVTSILIFSVVINHISDVFELIHNLGERASIEGMYIETILKIVGIAYLTELGSSLTKDAGLLSIATKIELAGKVFILVISIPIMTALLEAIINFLPVH</sequence>
<evidence type="ECO:0000256" key="1">
    <source>
        <dbReference type="SAM" id="Phobius"/>
    </source>
</evidence>
<proteinExistence type="predicted"/>
<dbReference type="OrthoDB" id="1682150at2"/>
<dbReference type="Pfam" id="PF06686">
    <property type="entry name" value="SpoIIIAC"/>
    <property type="match status" value="2"/>
</dbReference>
<organism evidence="2 3">
    <name type="scientific">Cerasibacillus quisquiliarum</name>
    <dbReference type="NCBI Taxonomy" id="227865"/>
    <lineage>
        <taxon>Bacteria</taxon>
        <taxon>Bacillati</taxon>
        <taxon>Bacillota</taxon>
        <taxon>Bacilli</taxon>
        <taxon>Bacillales</taxon>
        <taxon>Bacillaceae</taxon>
        <taxon>Cerasibacillus</taxon>
    </lineage>
</organism>
<dbReference type="Proteomes" id="UP000321491">
    <property type="component" value="Unassembled WGS sequence"/>
</dbReference>
<evidence type="ECO:0000313" key="2">
    <source>
        <dbReference type="EMBL" id="GEN31131.1"/>
    </source>
</evidence>
<dbReference type="EMBL" id="BJXW01000012">
    <property type="protein sequence ID" value="GEN31131.1"/>
    <property type="molecule type" value="Genomic_DNA"/>
</dbReference>
<protein>
    <submittedName>
        <fullName evidence="2">Stage III sporulation protein AD</fullName>
    </submittedName>
</protein>
<keyword evidence="1" id="KW-0812">Transmembrane</keyword>
<keyword evidence="1" id="KW-0472">Membrane</keyword>